<keyword evidence="5" id="KW-1185">Reference proteome</keyword>
<feature type="domain" description="M23ase beta-sheet core" evidence="3">
    <location>
        <begin position="182"/>
        <end position="266"/>
    </location>
</feature>
<organism evidence="4 5">
    <name type="scientific">Promicromonospora vindobonensis</name>
    <dbReference type="NCBI Taxonomy" id="195748"/>
    <lineage>
        <taxon>Bacteria</taxon>
        <taxon>Bacillati</taxon>
        <taxon>Actinomycetota</taxon>
        <taxon>Actinomycetes</taxon>
        <taxon>Micrococcales</taxon>
        <taxon>Promicromonosporaceae</taxon>
        <taxon>Promicromonospora</taxon>
    </lineage>
</organism>
<dbReference type="Proteomes" id="UP001597479">
    <property type="component" value="Unassembled WGS sequence"/>
</dbReference>
<dbReference type="RefSeq" id="WP_377189137.1">
    <property type="nucleotide sequence ID" value="NZ_JBHUOG010000002.1"/>
</dbReference>
<dbReference type="SUPFAM" id="SSF51261">
    <property type="entry name" value="Duplicated hybrid motif"/>
    <property type="match status" value="1"/>
</dbReference>
<dbReference type="Pfam" id="PF03995">
    <property type="entry name" value="Inhibitor_I36"/>
    <property type="match status" value="1"/>
</dbReference>
<evidence type="ECO:0000313" key="4">
    <source>
        <dbReference type="EMBL" id="MFD2796847.1"/>
    </source>
</evidence>
<dbReference type="InterPro" id="IPR016047">
    <property type="entry name" value="M23ase_b-sheet_dom"/>
</dbReference>
<evidence type="ECO:0000313" key="5">
    <source>
        <dbReference type="Proteomes" id="UP001597479"/>
    </source>
</evidence>
<dbReference type="CDD" id="cd12797">
    <property type="entry name" value="M23_peptidase"/>
    <property type="match status" value="1"/>
</dbReference>
<feature type="chain" id="PRO_5046244412" evidence="2">
    <location>
        <begin position="35"/>
        <end position="293"/>
    </location>
</feature>
<evidence type="ECO:0000256" key="1">
    <source>
        <dbReference type="ARBA" id="ARBA00022729"/>
    </source>
</evidence>
<sequence>MEQVRNRMATAFVVVLTLLGSLLVGTLTAAPAQAATRDGVCDTGEICFYYNSDNVGSISDHGKADLGNYGTDPATCYAFRTAGRAGYNQCIKNNVASVWNRTGVQVRVHFNSGFGGTWDTVAAGAKRDLTAAVKNNNASHDVTPLRTAGTFQVPFPCGETWSAQTRTNHSPQLSVDFNHSPDEGWKVYSSAPGEVTTVRDLGGSSYGKYIVITHAGGYQTLYAHLQSFNVSVGQEVTATSWIGRVGSTGGSTGPHLHYEQKKDGAVIRATFASGNPIYYGTRNLARTSSCPTS</sequence>
<dbReference type="EMBL" id="JBHUOG010000002">
    <property type="protein sequence ID" value="MFD2796847.1"/>
    <property type="molecule type" value="Genomic_DNA"/>
</dbReference>
<dbReference type="InterPro" id="IPR011055">
    <property type="entry name" value="Dup_hybrid_motif"/>
</dbReference>
<evidence type="ECO:0000256" key="2">
    <source>
        <dbReference type="SAM" id="SignalP"/>
    </source>
</evidence>
<dbReference type="Pfam" id="PF01551">
    <property type="entry name" value="Peptidase_M23"/>
    <property type="match status" value="1"/>
</dbReference>
<dbReference type="InterPro" id="IPR050570">
    <property type="entry name" value="Cell_wall_metabolism_enzyme"/>
</dbReference>
<proteinExistence type="predicted"/>
<name>A0ABW5VZA3_9MICO</name>
<reference evidence="5" key="1">
    <citation type="journal article" date="2019" name="Int. J. Syst. Evol. Microbiol.">
        <title>The Global Catalogue of Microorganisms (GCM) 10K type strain sequencing project: providing services to taxonomists for standard genome sequencing and annotation.</title>
        <authorList>
            <consortium name="The Broad Institute Genomics Platform"/>
            <consortium name="The Broad Institute Genome Sequencing Center for Infectious Disease"/>
            <person name="Wu L."/>
            <person name="Ma J."/>
        </authorList>
    </citation>
    <scope>NUCLEOTIDE SEQUENCE [LARGE SCALE GENOMIC DNA]</scope>
    <source>
        <strain evidence="5">CCM 7044</strain>
    </source>
</reference>
<dbReference type="PANTHER" id="PTHR21666:SF289">
    <property type="entry name" value="L-ALA--D-GLU ENDOPEPTIDASE"/>
    <property type="match status" value="1"/>
</dbReference>
<evidence type="ECO:0000259" key="3">
    <source>
        <dbReference type="Pfam" id="PF01551"/>
    </source>
</evidence>
<feature type="signal peptide" evidence="2">
    <location>
        <begin position="1"/>
        <end position="34"/>
    </location>
</feature>
<gene>
    <name evidence="4" type="ORF">ACFS27_25035</name>
</gene>
<accession>A0ABW5VZA3</accession>
<comment type="caution">
    <text evidence="4">The sequence shown here is derived from an EMBL/GenBank/DDBJ whole genome shotgun (WGS) entry which is preliminary data.</text>
</comment>
<keyword evidence="1 2" id="KW-0732">Signal</keyword>
<dbReference type="PANTHER" id="PTHR21666">
    <property type="entry name" value="PEPTIDASE-RELATED"/>
    <property type="match status" value="1"/>
</dbReference>
<dbReference type="Gene3D" id="2.70.70.10">
    <property type="entry name" value="Glucose Permease (Domain IIA)"/>
    <property type="match status" value="1"/>
</dbReference>
<protein>
    <submittedName>
        <fullName evidence="4">Peptidoglycan DD-metalloendopeptidase family protein</fullName>
    </submittedName>
</protein>